<keyword evidence="4 10" id="KW-0067">ATP-binding</keyword>
<dbReference type="GO" id="GO:0015421">
    <property type="term" value="F:ABC-type oligopeptide transporter activity"/>
    <property type="evidence" value="ECO:0007669"/>
    <property type="project" value="TreeGrafter"/>
</dbReference>
<sequence length="530" mass="59154">MTLSGLIKSNKGRALLTFILLILVAVLNTAASYLFKPATDYLVKGNLKSSLIFFVIMISAGIISVVLDSATQTMYSRQVQNYIGIIRQKIVAHFYNQNDQTLDEMQNELGNNFDILTDNYATPILTIISNSLTLIFTIGILFQLNWTLVILTVILAVINLLTPRIMEKATDKANEEISIENSKLLKTINYWLGGIQELRRYNSFTSLFKTMNKADKNFEDSNIHSAKINSLSFFISNLANTLSQISISLWAGVLFFQGKITIGAALVVGDFVSQIFNAIWVYEQSITQFNSIKSINQETKDLEKDVVKNTAKLDDDLAELEVKDASVKYEHGELIQYPDIKVKHGEKVLLTGDSGTGKSTLFKLILGQLKPNSGAVIFRDSAGKEINPDLSKIGYIAQDSTLFPDTIKNNITMFDSTLNNKVKNFVEKVQLNNDVLKFADGLDTVVDLDNDNLSGGQKQKIVLARTQIHKSQFVLMDEATSAIDSKATKKILDELLKSDITLILIAHNFDPSLRAMFDREIHLRKGGKEQ</sequence>
<keyword evidence="3" id="KW-0547">Nucleotide-binding</keyword>
<evidence type="ECO:0000259" key="8">
    <source>
        <dbReference type="PROSITE" id="PS50893"/>
    </source>
</evidence>
<dbReference type="InterPro" id="IPR003593">
    <property type="entry name" value="AAA+_ATPase"/>
</dbReference>
<dbReference type="InterPro" id="IPR027417">
    <property type="entry name" value="P-loop_NTPase"/>
</dbReference>
<comment type="caution">
    <text evidence="10">The sequence shown here is derived from an EMBL/GenBank/DDBJ whole genome shotgun (WGS) entry which is preliminary data.</text>
</comment>
<feature type="transmembrane region" description="Helical" evidence="7">
    <location>
        <begin position="47"/>
        <end position="67"/>
    </location>
</feature>
<dbReference type="RefSeq" id="WP_271867995.1">
    <property type="nucleotide sequence ID" value="NZ_JAOTGX010000005.1"/>
</dbReference>
<feature type="transmembrane region" description="Helical" evidence="7">
    <location>
        <begin position="12"/>
        <end position="35"/>
    </location>
</feature>
<evidence type="ECO:0000256" key="6">
    <source>
        <dbReference type="ARBA" id="ARBA00023136"/>
    </source>
</evidence>
<evidence type="ECO:0000256" key="1">
    <source>
        <dbReference type="ARBA" id="ARBA00004651"/>
    </source>
</evidence>
<dbReference type="Gene3D" id="3.40.50.300">
    <property type="entry name" value="P-loop containing nucleotide triphosphate hydrolases"/>
    <property type="match status" value="1"/>
</dbReference>
<dbReference type="InterPro" id="IPR036640">
    <property type="entry name" value="ABC1_TM_sf"/>
</dbReference>
<dbReference type="SUPFAM" id="SSF90123">
    <property type="entry name" value="ABC transporter transmembrane region"/>
    <property type="match status" value="1"/>
</dbReference>
<feature type="domain" description="ABC transmembrane type-1" evidence="9">
    <location>
        <begin position="15"/>
        <end position="279"/>
    </location>
</feature>
<feature type="domain" description="ABC transporter" evidence="8">
    <location>
        <begin position="320"/>
        <end position="530"/>
    </location>
</feature>
<dbReference type="AlphaFoldDB" id="A0A9X3W444"/>
<dbReference type="InterPro" id="IPR011527">
    <property type="entry name" value="ABC1_TM_dom"/>
</dbReference>
<dbReference type="PROSITE" id="PS50929">
    <property type="entry name" value="ABC_TM1F"/>
    <property type="match status" value="1"/>
</dbReference>
<dbReference type="PROSITE" id="PS50893">
    <property type="entry name" value="ABC_TRANSPORTER_2"/>
    <property type="match status" value="1"/>
</dbReference>
<name>A0A9X3W444_LACAM</name>
<evidence type="ECO:0000313" key="11">
    <source>
        <dbReference type="Proteomes" id="UP001141981"/>
    </source>
</evidence>
<evidence type="ECO:0000259" key="9">
    <source>
        <dbReference type="PROSITE" id="PS50929"/>
    </source>
</evidence>
<keyword evidence="2 7" id="KW-0812">Transmembrane</keyword>
<dbReference type="GO" id="GO:0005524">
    <property type="term" value="F:ATP binding"/>
    <property type="evidence" value="ECO:0007669"/>
    <property type="project" value="UniProtKB-KW"/>
</dbReference>
<comment type="subcellular location">
    <subcellularLocation>
        <location evidence="1">Cell membrane</location>
        <topology evidence="1">Multi-pass membrane protein</topology>
    </subcellularLocation>
</comment>
<dbReference type="InterPro" id="IPR003439">
    <property type="entry name" value="ABC_transporter-like_ATP-bd"/>
</dbReference>
<feature type="transmembrane region" description="Helical" evidence="7">
    <location>
        <begin position="120"/>
        <end position="140"/>
    </location>
</feature>
<evidence type="ECO:0000256" key="5">
    <source>
        <dbReference type="ARBA" id="ARBA00022989"/>
    </source>
</evidence>
<dbReference type="PROSITE" id="PS00675">
    <property type="entry name" value="SIGMA54_INTERACT_1"/>
    <property type="match status" value="1"/>
</dbReference>
<dbReference type="EMBL" id="JAOTGY010000006">
    <property type="protein sequence ID" value="MDB6257931.1"/>
    <property type="molecule type" value="Genomic_DNA"/>
</dbReference>
<dbReference type="Pfam" id="PF00664">
    <property type="entry name" value="ABC_membrane"/>
    <property type="match status" value="1"/>
</dbReference>
<dbReference type="SUPFAM" id="SSF52540">
    <property type="entry name" value="P-loop containing nucleoside triphosphate hydrolases"/>
    <property type="match status" value="1"/>
</dbReference>
<dbReference type="GO" id="GO:0005886">
    <property type="term" value="C:plasma membrane"/>
    <property type="evidence" value="ECO:0007669"/>
    <property type="project" value="UniProtKB-SubCell"/>
</dbReference>
<feature type="transmembrane region" description="Helical" evidence="7">
    <location>
        <begin position="146"/>
        <end position="162"/>
    </location>
</feature>
<accession>A0A9X3W444</accession>
<dbReference type="CDD" id="cd03228">
    <property type="entry name" value="ABCC_MRP_Like"/>
    <property type="match status" value="1"/>
</dbReference>
<dbReference type="Pfam" id="PF00005">
    <property type="entry name" value="ABC_tran"/>
    <property type="match status" value="1"/>
</dbReference>
<evidence type="ECO:0000256" key="7">
    <source>
        <dbReference type="SAM" id="Phobius"/>
    </source>
</evidence>
<keyword evidence="5 7" id="KW-1133">Transmembrane helix</keyword>
<organism evidence="10 11">
    <name type="scientific">Lactobacillus amylovorus</name>
    <dbReference type="NCBI Taxonomy" id="1604"/>
    <lineage>
        <taxon>Bacteria</taxon>
        <taxon>Bacillati</taxon>
        <taxon>Bacillota</taxon>
        <taxon>Bacilli</taxon>
        <taxon>Lactobacillales</taxon>
        <taxon>Lactobacillaceae</taxon>
        <taxon>Lactobacillus</taxon>
    </lineage>
</organism>
<dbReference type="InterPro" id="IPR039421">
    <property type="entry name" value="Type_1_exporter"/>
</dbReference>
<reference evidence="10" key="1">
    <citation type="journal article" date="2022" name="Microorganisms">
        <title>Antibiotic Susceptibility, Resistance Gene Determinants and Corresponding Genomic Regions in Lactobacillus amylovorus Isolates Derived from Wild Boars and Domestic Pigs.</title>
        <authorList>
            <person name="Moravkova M."/>
            <person name="Kostovova I."/>
            <person name="Kavanova K."/>
            <person name="Pechar R."/>
            <person name="Stanek S."/>
            <person name="Brychta A."/>
            <person name="Zeman M."/>
            <person name="Kubasova T."/>
        </authorList>
    </citation>
    <scope>NUCLEOTIDE SEQUENCE</scope>
    <source>
        <strain evidence="10">M490A</strain>
    </source>
</reference>
<protein>
    <submittedName>
        <fullName evidence="10">ABC transporter ATP-binding protein/permease</fullName>
    </submittedName>
</protein>
<evidence type="ECO:0000256" key="3">
    <source>
        <dbReference type="ARBA" id="ARBA00022741"/>
    </source>
</evidence>
<dbReference type="PANTHER" id="PTHR43394:SF1">
    <property type="entry name" value="ATP-BINDING CASSETTE SUB-FAMILY B MEMBER 10, MITOCHONDRIAL"/>
    <property type="match status" value="1"/>
</dbReference>
<dbReference type="PANTHER" id="PTHR43394">
    <property type="entry name" value="ATP-DEPENDENT PERMEASE MDL1, MITOCHONDRIAL"/>
    <property type="match status" value="1"/>
</dbReference>
<evidence type="ECO:0000256" key="2">
    <source>
        <dbReference type="ARBA" id="ARBA00022692"/>
    </source>
</evidence>
<dbReference type="InterPro" id="IPR025662">
    <property type="entry name" value="Sigma_54_int_dom_ATP-bd_1"/>
</dbReference>
<dbReference type="Proteomes" id="UP001141981">
    <property type="component" value="Unassembled WGS sequence"/>
</dbReference>
<gene>
    <name evidence="10" type="ORF">ODU72_04460</name>
</gene>
<evidence type="ECO:0000256" key="4">
    <source>
        <dbReference type="ARBA" id="ARBA00022840"/>
    </source>
</evidence>
<reference evidence="10" key="2">
    <citation type="submission" date="2022-10" db="EMBL/GenBank/DDBJ databases">
        <authorList>
            <person name="Kostovova I."/>
            <person name="Moravkova M."/>
            <person name="Pechar R."/>
        </authorList>
    </citation>
    <scope>NUCLEOTIDE SEQUENCE</scope>
    <source>
        <strain evidence="10">M490A</strain>
    </source>
</reference>
<dbReference type="GO" id="GO:0016887">
    <property type="term" value="F:ATP hydrolysis activity"/>
    <property type="evidence" value="ECO:0007669"/>
    <property type="project" value="InterPro"/>
</dbReference>
<proteinExistence type="predicted"/>
<keyword evidence="6 7" id="KW-0472">Membrane</keyword>
<evidence type="ECO:0000313" key="10">
    <source>
        <dbReference type="EMBL" id="MDB6257931.1"/>
    </source>
</evidence>
<dbReference type="Gene3D" id="1.20.1560.10">
    <property type="entry name" value="ABC transporter type 1, transmembrane domain"/>
    <property type="match status" value="1"/>
</dbReference>
<dbReference type="SMART" id="SM00382">
    <property type="entry name" value="AAA"/>
    <property type="match status" value="1"/>
</dbReference>